<proteinExistence type="inferred from homology"/>
<evidence type="ECO:0000313" key="10">
    <source>
        <dbReference type="Proteomes" id="UP000236333"/>
    </source>
</evidence>
<sequence length="119" mass="13215">MLKHLKRVFVQFTPGDPKAASARELLQRVSSDKAKKSNPGCVVAFKVEEAATSNAKRAYVDLTFTDNDTRRVVTAELSVDDVSRIIQQKAGEMEMKGVMKEVGHDPWRIENRLPPSSSA</sequence>
<organism evidence="9 10">
    <name type="scientific">Tetrabaena socialis</name>
    <dbReference type="NCBI Taxonomy" id="47790"/>
    <lineage>
        <taxon>Eukaryota</taxon>
        <taxon>Viridiplantae</taxon>
        <taxon>Chlorophyta</taxon>
        <taxon>core chlorophytes</taxon>
        <taxon>Chlorophyceae</taxon>
        <taxon>CS clade</taxon>
        <taxon>Chlamydomonadales</taxon>
        <taxon>Tetrabaenaceae</taxon>
        <taxon>Tetrabaena</taxon>
    </lineage>
</organism>
<dbReference type="Gene3D" id="3.40.30.10">
    <property type="entry name" value="Glutaredoxin"/>
    <property type="match status" value="1"/>
</dbReference>
<evidence type="ECO:0000256" key="1">
    <source>
        <dbReference type="ARBA" id="ARBA00004173"/>
    </source>
</evidence>
<keyword evidence="6" id="KW-0687">Ribonucleoprotein</keyword>
<dbReference type="EMBL" id="PGGS01000015">
    <property type="protein sequence ID" value="PNH12116.1"/>
    <property type="molecule type" value="Genomic_DNA"/>
</dbReference>
<keyword evidence="10" id="KW-1185">Reference proteome</keyword>
<evidence type="ECO:0000256" key="2">
    <source>
        <dbReference type="ARBA" id="ARBA00005557"/>
    </source>
</evidence>
<evidence type="ECO:0000256" key="6">
    <source>
        <dbReference type="ARBA" id="ARBA00023274"/>
    </source>
</evidence>
<name>A0A2J8AHX4_9CHLO</name>
<evidence type="ECO:0000313" key="9">
    <source>
        <dbReference type="EMBL" id="PNH12116.1"/>
    </source>
</evidence>
<keyword evidence="5" id="KW-0496">Mitochondrion</keyword>
<evidence type="ECO:0000256" key="5">
    <source>
        <dbReference type="ARBA" id="ARBA00023128"/>
    </source>
</evidence>
<dbReference type="PANTHER" id="PTHR33618">
    <property type="entry name" value="39S RIBOSOMAL PROTEIN L53, MITOCHONDRIAL"/>
    <property type="match status" value="1"/>
</dbReference>
<dbReference type="Proteomes" id="UP000236333">
    <property type="component" value="Unassembled WGS sequence"/>
</dbReference>
<dbReference type="Pfam" id="PF10780">
    <property type="entry name" value="MRP_L53"/>
    <property type="match status" value="1"/>
</dbReference>
<dbReference type="PANTHER" id="PTHR33618:SF1">
    <property type="entry name" value="LARGE RIBOSOMAL SUBUNIT PROTEIN ML53"/>
    <property type="match status" value="1"/>
</dbReference>
<dbReference type="AlphaFoldDB" id="A0A2J8AHX4"/>
<gene>
    <name evidence="9" type="ORF">TSOC_001037</name>
</gene>
<protein>
    <recommendedName>
        <fullName evidence="7">Large ribosomal subunit protein mL53</fullName>
    </recommendedName>
    <alternativeName>
        <fullName evidence="8">39S ribosomal protein L53, mitochondrial</fullName>
    </alternativeName>
</protein>
<evidence type="ECO:0000256" key="8">
    <source>
        <dbReference type="ARBA" id="ARBA00042721"/>
    </source>
</evidence>
<comment type="similarity">
    <text evidence="2">Belongs to the mitochondrion-specific ribosomal protein mL53 family.</text>
</comment>
<comment type="subcellular location">
    <subcellularLocation>
        <location evidence="1">Mitochondrion</location>
    </subcellularLocation>
</comment>
<evidence type="ECO:0000256" key="3">
    <source>
        <dbReference type="ARBA" id="ARBA00022946"/>
    </source>
</evidence>
<dbReference type="GO" id="GO:0005762">
    <property type="term" value="C:mitochondrial large ribosomal subunit"/>
    <property type="evidence" value="ECO:0007669"/>
    <property type="project" value="TreeGrafter"/>
</dbReference>
<dbReference type="OrthoDB" id="2012048at2759"/>
<accession>A0A2J8AHX4</accession>
<keyword evidence="3" id="KW-0809">Transit peptide</keyword>
<dbReference type="InterPro" id="IPR019716">
    <property type="entry name" value="Ribosomal_mL53"/>
</dbReference>
<reference evidence="9 10" key="1">
    <citation type="journal article" date="2017" name="Mol. Biol. Evol.">
        <title>The 4-celled Tetrabaena socialis nuclear genome reveals the essential components for genetic control of cell number at the origin of multicellularity in the volvocine lineage.</title>
        <authorList>
            <person name="Featherston J."/>
            <person name="Arakaki Y."/>
            <person name="Hanschen E.R."/>
            <person name="Ferris P.J."/>
            <person name="Michod R.E."/>
            <person name="Olson B.J.S.C."/>
            <person name="Nozaki H."/>
            <person name="Durand P.M."/>
        </authorList>
    </citation>
    <scope>NUCLEOTIDE SEQUENCE [LARGE SCALE GENOMIC DNA]</scope>
    <source>
        <strain evidence="9 10">NIES-571</strain>
    </source>
</reference>
<dbReference type="InterPro" id="IPR052473">
    <property type="entry name" value="mtLSU_mL53"/>
</dbReference>
<evidence type="ECO:0000256" key="7">
    <source>
        <dbReference type="ARBA" id="ARBA00035180"/>
    </source>
</evidence>
<comment type="caution">
    <text evidence="9">The sequence shown here is derived from an EMBL/GenBank/DDBJ whole genome shotgun (WGS) entry which is preliminary data.</text>
</comment>
<keyword evidence="4" id="KW-0689">Ribosomal protein</keyword>
<evidence type="ECO:0000256" key="4">
    <source>
        <dbReference type="ARBA" id="ARBA00022980"/>
    </source>
</evidence>